<keyword evidence="3" id="KW-1185">Reference proteome</keyword>
<dbReference type="GO" id="GO:0008233">
    <property type="term" value="F:peptidase activity"/>
    <property type="evidence" value="ECO:0007669"/>
    <property type="project" value="UniProtKB-KW"/>
</dbReference>
<evidence type="ECO:0000313" key="2">
    <source>
        <dbReference type="EMBL" id="OWZ11452.1"/>
    </source>
</evidence>
<protein>
    <submittedName>
        <fullName evidence="2">Eukaryotic/viral aspartic protease</fullName>
    </submittedName>
</protein>
<dbReference type="Proteomes" id="UP000198211">
    <property type="component" value="Unassembled WGS sequence"/>
</dbReference>
<reference evidence="3" key="1">
    <citation type="submission" date="2017-03" db="EMBL/GenBank/DDBJ databases">
        <title>Phytopthora megakarya and P. palmivora, two closely related causual agents of cacao black pod achieved similar genome size and gene model numbers by different mechanisms.</title>
        <authorList>
            <person name="Ali S."/>
            <person name="Shao J."/>
            <person name="Larry D.J."/>
            <person name="Kronmiller B."/>
            <person name="Shen D."/>
            <person name="Strem M.D."/>
            <person name="Melnick R.L."/>
            <person name="Guiltinan M.J."/>
            <person name="Tyler B.M."/>
            <person name="Meinhardt L.W."/>
            <person name="Bailey B.A."/>
        </authorList>
    </citation>
    <scope>NUCLEOTIDE SEQUENCE [LARGE SCALE GENOMIC DNA]</scope>
    <source>
        <strain evidence="3">zdho120</strain>
    </source>
</reference>
<feature type="region of interest" description="Disordered" evidence="1">
    <location>
        <begin position="1"/>
        <end position="31"/>
    </location>
</feature>
<name>A0A225W1J7_9STRA</name>
<keyword evidence="2" id="KW-0378">Hydrolase</keyword>
<proteinExistence type="predicted"/>
<organism evidence="2 3">
    <name type="scientific">Phytophthora megakarya</name>
    <dbReference type="NCBI Taxonomy" id="4795"/>
    <lineage>
        <taxon>Eukaryota</taxon>
        <taxon>Sar</taxon>
        <taxon>Stramenopiles</taxon>
        <taxon>Oomycota</taxon>
        <taxon>Peronosporomycetes</taxon>
        <taxon>Peronosporales</taxon>
        <taxon>Peronosporaceae</taxon>
        <taxon>Phytophthora</taxon>
    </lineage>
</organism>
<dbReference type="GO" id="GO:0006508">
    <property type="term" value="P:proteolysis"/>
    <property type="evidence" value="ECO:0007669"/>
    <property type="project" value="UniProtKB-KW"/>
</dbReference>
<sequence>MDVATQVSESQLDSYECDPGERNTLDDDRGDTFVDTLPEWTIEFEQSQGGETFAGAHPEQDASGFLPEPAPCTPLEKLEMEYERCTRVVSEEDLDLEPGVYIHEGSEILAQLRDQLVMLPEWSELNPECDIDQADVGGKTSPEDESRIRAILKRHRKIFLGDGNAAPAPARGVVCDPDLGNAKPIALRSRSIGPHVAVKLYERLKK</sequence>
<accession>A0A225W1J7</accession>
<dbReference type="EMBL" id="NBNE01002122">
    <property type="protein sequence ID" value="OWZ11452.1"/>
    <property type="molecule type" value="Genomic_DNA"/>
</dbReference>
<dbReference type="AlphaFoldDB" id="A0A225W1J7"/>
<keyword evidence="2" id="KW-0645">Protease</keyword>
<evidence type="ECO:0000256" key="1">
    <source>
        <dbReference type="SAM" id="MobiDB-lite"/>
    </source>
</evidence>
<gene>
    <name evidence="2" type="ORF">PHMEG_00015527</name>
</gene>
<comment type="caution">
    <text evidence="2">The sequence shown here is derived from an EMBL/GenBank/DDBJ whole genome shotgun (WGS) entry which is preliminary data.</text>
</comment>
<feature type="compositionally biased region" description="Polar residues" evidence="1">
    <location>
        <begin position="1"/>
        <end position="13"/>
    </location>
</feature>
<feature type="compositionally biased region" description="Basic and acidic residues" evidence="1">
    <location>
        <begin position="19"/>
        <end position="31"/>
    </location>
</feature>
<evidence type="ECO:0000313" key="3">
    <source>
        <dbReference type="Proteomes" id="UP000198211"/>
    </source>
</evidence>